<keyword evidence="1" id="KW-1133">Transmembrane helix</keyword>
<organism evidence="2 3">
    <name type="scientific">Xanthomarina spongicola</name>
    <dbReference type="NCBI Taxonomy" id="570520"/>
    <lineage>
        <taxon>Bacteria</taxon>
        <taxon>Pseudomonadati</taxon>
        <taxon>Bacteroidota</taxon>
        <taxon>Flavobacteriia</taxon>
        <taxon>Flavobacteriales</taxon>
        <taxon>Flavobacteriaceae</taxon>
        <taxon>Xanthomarina</taxon>
    </lineage>
</organism>
<dbReference type="RefSeq" id="WP_109682149.1">
    <property type="nucleotide sequence ID" value="NZ_QGGP01000003.1"/>
</dbReference>
<dbReference type="AlphaFoldDB" id="A0A316DR27"/>
<gene>
    <name evidence="2" type="ORF">LX78_01633</name>
</gene>
<keyword evidence="1" id="KW-0812">Transmembrane</keyword>
<feature type="transmembrane region" description="Helical" evidence="1">
    <location>
        <begin position="65"/>
        <end position="86"/>
    </location>
</feature>
<protein>
    <submittedName>
        <fullName evidence="2">Uncharacterized protein</fullName>
    </submittedName>
</protein>
<evidence type="ECO:0000313" key="2">
    <source>
        <dbReference type="EMBL" id="PWK19153.1"/>
    </source>
</evidence>
<reference evidence="2 3" key="1">
    <citation type="submission" date="2018-05" db="EMBL/GenBank/DDBJ databases">
        <title>Genomic Encyclopedia of Archaeal and Bacterial Type Strains, Phase II (KMG-II): from individual species to whole genera.</title>
        <authorList>
            <person name="Goeker M."/>
        </authorList>
    </citation>
    <scope>NUCLEOTIDE SEQUENCE [LARGE SCALE GENOMIC DNA]</scope>
    <source>
        <strain evidence="2 3">DSM 22637</strain>
    </source>
</reference>
<evidence type="ECO:0000313" key="3">
    <source>
        <dbReference type="Proteomes" id="UP000245430"/>
    </source>
</evidence>
<keyword evidence="1" id="KW-0472">Membrane</keyword>
<dbReference type="EMBL" id="QGGP01000003">
    <property type="protein sequence ID" value="PWK19153.1"/>
    <property type="molecule type" value="Genomic_DNA"/>
</dbReference>
<dbReference type="Proteomes" id="UP000245430">
    <property type="component" value="Unassembled WGS sequence"/>
</dbReference>
<accession>A0A316DR27</accession>
<sequence>MGGEGSMMHMIHTLRNNKSMLNKRKDRRVINGSFSGEKLEFQNTATHEDLIKIRLKLQKERKQKLLKTIVIFSIFMITFLSVIIYFF</sequence>
<name>A0A316DR27_9FLAO</name>
<evidence type="ECO:0000256" key="1">
    <source>
        <dbReference type="SAM" id="Phobius"/>
    </source>
</evidence>
<dbReference type="OrthoDB" id="1450824at2"/>
<keyword evidence="3" id="KW-1185">Reference proteome</keyword>
<comment type="caution">
    <text evidence="2">The sequence shown here is derived from an EMBL/GenBank/DDBJ whole genome shotgun (WGS) entry which is preliminary data.</text>
</comment>
<proteinExistence type="predicted"/>